<dbReference type="InterPro" id="IPR018967">
    <property type="entry name" value="FeS-contain_CDGSH-typ"/>
</dbReference>
<evidence type="ECO:0000256" key="2">
    <source>
        <dbReference type="ARBA" id="ARBA00022723"/>
    </source>
</evidence>
<evidence type="ECO:0000313" key="7">
    <source>
        <dbReference type="Proteomes" id="UP001589643"/>
    </source>
</evidence>
<dbReference type="Pfam" id="PF09360">
    <property type="entry name" value="zf-CDGSH"/>
    <property type="match status" value="1"/>
</dbReference>
<proteinExistence type="predicted"/>
<evidence type="ECO:0000256" key="4">
    <source>
        <dbReference type="ARBA" id="ARBA00023014"/>
    </source>
</evidence>
<evidence type="ECO:0000313" key="6">
    <source>
        <dbReference type="EMBL" id="MFB8893477.1"/>
    </source>
</evidence>
<dbReference type="Proteomes" id="UP001589643">
    <property type="component" value="Unassembled WGS sequence"/>
</dbReference>
<gene>
    <name evidence="6" type="ORF">AB7P39_11560</name>
</gene>
<accession>A0ABV5EU34</accession>
<dbReference type="EMBL" id="JBHLHV010000002">
    <property type="protein sequence ID" value="MFB8893477.1"/>
    <property type="molecule type" value="Genomic_DNA"/>
</dbReference>
<organism evidence="6 7">
    <name type="scientific">Microbacterium plantarum</name>
    <dbReference type="NCBI Taxonomy" id="1816425"/>
    <lineage>
        <taxon>Bacteria</taxon>
        <taxon>Bacillati</taxon>
        <taxon>Actinomycetota</taxon>
        <taxon>Actinomycetes</taxon>
        <taxon>Micrococcales</taxon>
        <taxon>Microbacteriaceae</taxon>
        <taxon>Microbacterium</taxon>
    </lineage>
</organism>
<keyword evidence="2" id="KW-0479">Metal-binding</keyword>
<dbReference type="InterPro" id="IPR042216">
    <property type="entry name" value="MitoNEET_CISD"/>
</dbReference>
<dbReference type="RefSeq" id="WP_112617036.1">
    <property type="nucleotide sequence ID" value="NZ_CP141117.1"/>
</dbReference>
<evidence type="ECO:0000259" key="5">
    <source>
        <dbReference type="SMART" id="SM00704"/>
    </source>
</evidence>
<keyword evidence="7" id="KW-1185">Reference proteome</keyword>
<dbReference type="Gene3D" id="3.40.5.90">
    <property type="entry name" value="CDGSH iron-sulfur domain, mitoNEET-type"/>
    <property type="match status" value="1"/>
</dbReference>
<comment type="caution">
    <text evidence="6">The sequence shown here is derived from an EMBL/GenBank/DDBJ whole genome shotgun (WGS) entry which is preliminary data.</text>
</comment>
<evidence type="ECO:0000256" key="1">
    <source>
        <dbReference type="ARBA" id="ARBA00022714"/>
    </source>
</evidence>
<protein>
    <submittedName>
        <fullName evidence="6">CDGSH iron-sulfur domain-containing protein</fullName>
    </submittedName>
</protein>
<keyword evidence="4" id="KW-0411">Iron-sulfur</keyword>
<reference evidence="6 7" key="1">
    <citation type="submission" date="2024-08" db="EMBL/GenBank/DDBJ databases">
        <title>Heavy metals resistant antinobacteria isolated from wastewater.</title>
        <authorList>
            <person name="Roman Ponce B."/>
            <person name="Blanco Mercado M.A."/>
            <person name="Avila Aldana I.N."/>
            <person name="Morales Arrieta S."/>
        </authorList>
    </citation>
    <scope>NUCLEOTIDE SEQUENCE [LARGE SCALE GENOMIC DNA]</scope>
    <source>
        <strain evidence="7">sma-1</strain>
    </source>
</reference>
<keyword evidence="3" id="KW-0408">Iron</keyword>
<keyword evidence="1" id="KW-0001">2Fe-2S</keyword>
<dbReference type="SMART" id="SM00704">
    <property type="entry name" value="ZnF_CDGSH"/>
    <property type="match status" value="1"/>
</dbReference>
<feature type="domain" description="Iron-binding zinc finger CDGSH type" evidence="5">
    <location>
        <begin position="21"/>
        <end position="66"/>
    </location>
</feature>
<sequence length="68" mass="7267">MSEHRGASVTITACPDGPLLVRGDVELLDDAGNPIPRNRRTMALCRCGVSAIKPFCDGTHKLSGFRAD</sequence>
<evidence type="ECO:0000256" key="3">
    <source>
        <dbReference type="ARBA" id="ARBA00023004"/>
    </source>
</evidence>
<name>A0ABV5EU34_9MICO</name>